<evidence type="ECO:0000313" key="7">
    <source>
        <dbReference type="Proteomes" id="UP000006681"/>
    </source>
</evidence>
<feature type="transmembrane region" description="Helical" evidence="5">
    <location>
        <begin position="424"/>
        <end position="444"/>
    </location>
</feature>
<organism evidence="6 7">
    <name type="scientific">Vulcanisaeta distributa (strain DSM 14429 / JCM 11212 / NBRC 100878 / IC-017)</name>
    <dbReference type="NCBI Taxonomy" id="572478"/>
    <lineage>
        <taxon>Archaea</taxon>
        <taxon>Thermoproteota</taxon>
        <taxon>Thermoprotei</taxon>
        <taxon>Thermoproteales</taxon>
        <taxon>Thermoproteaceae</taxon>
        <taxon>Vulcanisaeta</taxon>
    </lineage>
</organism>
<feature type="transmembrane region" description="Helical" evidence="5">
    <location>
        <begin position="32"/>
        <end position="53"/>
    </location>
</feature>
<feature type="transmembrane region" description="Helical" evidence="5">
    <location>
        <begin position="102"/>
        <end position="121"/>
    </location>
</feature>
<keyword evidence="7" id="KW-1185">Reference proteome</keyword>
<keyword evidence="4 5" id="KW-0472">Membrane</keyword>
<evidence type="ECO:0000256" key="2">
    <source>
        <dbReference type="ARBA" id="ARBA00022692"/>
    </source>
</evidence>
<feature type="transmembrane region" description="Helical" evidence="5">
    <location>
        <begin position="557"/>
        <end position="577"/>
    </location>
</feature>
<name>E1QRX6_VULDI</name>
<dbReference type="AlphaFoldDB" id="E1QRX6"/>
<gene>
    <name evidence="6" type="ordered locus">Vdis_1307</name>
</gene>
<dbReference type="EMBL" id="CP002100">
    <property type="protein sequence ID" value="ADN50693.1"/>
    <property type="molecule type" value="Genomic_DNA"/>
</dbReference>
<sequence length="632" mass="69468">MSNPPETGPKIGVEKAEVTDKQLRKALNVFDIAYLVIGAVIGSGWLFGSFYAAAKAGPAAIISWLLGGIFLMFIAFSFAELGGMIPKSGSIVRYPQYSHGSLTSFILAWAYFLSAITVPPAEAEAVVTYMSSYVHGLLTPTGVLTLEGGLVAFAFLTFFFLLNYFGVHVMGKTNTAVGWWKLIIPILTVALLLGLFLHPANFTAVPGGFVPYGWAPVFMALPTTGIVFAYLGFRQGIEYGGEAKNPQRDLPLGTVIGFLICMAIYILLQVSFIGAIDWSKLSLKPGDWTDLTSTVLSSGPFYEIMKISGIPILMAFGIVLLIDAIVSPSGTGWIYTGTSARTFYGMAADGHLPDWFLKLNRWRVPMWSTIAAWLVGALFLIPYPAWVYIITFISSTTVLTYVVVGSTLVVLRKTAPEAPRPFKLPVPYVFGALAFIFAYLIPYWSGFTTMWGVTALVLAGLPLFFMYTSVNRFGVRRSNAAILGVIYWIVLALSTIFLIYYDIIVPYNAASAAGTALPFSIKYVIPFVAYVIIMLAMTVAFIYIIRMWSNEEGKQHINAGWWVLGLIFTTLILDFFGPFSVWTSPPLPFPYDTITAAIIALILFFWSVRSGIPTKDLEIVLKEMGVIKEERK</sequence>
<feature type="transmembrane region" description="Helical" evidence="5">
    <location>
        <begin position="450"/>
        <end position="468"/>
    </location>
</feature>
<dbReference type="Proteomes" id="UP000006681">
    <property type="component" value="Chromosome"/>
</dbReference>
<keyword evidence="2 5" id="KW-0812">Transmembrane</keyword>
<dbReference type="GO" id="GO:0022857">
    <property type="term" value="F:transmembrane transporter activity"/>
    <property type="evidence" value="ECO:0007669"/>
    <property type="project" value="InterPro"/>
</dbReference>
<evidence type="ECO:0000256" key="1">
    <source>
        <dbReference type="ARBA" id="ARBA00004141"/>
    </source>
</evidence>
<feature type="transmembrane region" description="Helical" evidence="5">
    <location>
        <begin position="523"/>
        <end position="545"/>
    </location>
</feature>
<feature type="transmembrane region" description="Helical" evidence="5">
    <location>
        <begin position="589"/>
        <end position="608"/>
    </location>
</feature>
<dbReference type="Pfam" id="PF13520">
    <property type="entry name" value="AA_permease_2"/>
    <property type="match status" value="1"/>
</dbReference>
<dbReference type="STRING" id="572478.Vdis_1307"/>
<dbReference type="eggNOG" id="arCOG00009">
    <property type="taxonomic scope" value="Archaea"/>
</dbReference>
<feature type="transmembrane region" description="Helical" evidence="5">
    <location>
        <begin position="252"/>
        <end position="276"/>
    </location>
</feature>
<feature type="transmembrane region" description="Helical" evidence="5">
    <location>
        <begin position="387"/>
        <end position="412"/>
    </location>
</feature>
<protein>
    <submittedName>
        <fullName evidence="6">Amino acid permease-associated region</fullName>
    </submittedName>
</protein>
<dbReference type="OrthoDB" id="43026at2157"/>
<reference evidence="7" key="2">
    <citation type="journal article" date="2010" name="Stand. Genomic Sci.">
        <title>Complete genome sequence of Vulcanisaeta distributa type strain (IC-017T).</title>
        <authorList>
            <person name="Mavromatis K."/>
            <person name="Sikorski J."/>
            <person name="Pabst E."/>
            <person name="Teshima H."/>
            <person name="Lapidus A."/>
            <person name="Lucas S."/>
            <person name="Nolan M."/>
            <person name="Glavina Del Rio T."/>
            <person name="Cheng J."/>
            <person name="Bruce D."/>
            <person name="Goodwin L."/>
            <person name="Pitluck S."/>
            <person name="Liolios K."/>
            <person name="Ivanova N."/>
            <person name="Mikhailova N."/>
            <person name="Pati A."/>
            <person name="Chen A."/>
            <person name="Palaniappan K."/>
            <person name="Land M."/>
            <person name="Hauser L."/>
            <person name="Chang Y."/>
            <person name="Jeffries C."/>
            <person name="Rohde M."/>
            <person name="Spring S."/>
            <person name="Goker M."/>
            <person name="Wirth R."/>
            <person name="Woyke T."/>
            <person name="Bristow J."/>
            <person name="Eisen J."/>
            <person name="Markowitz V."/>
            <person name="Hugenholtz P."/>
            <person name="Klenk H."/>
            <person name="Kyrpides N."/>
        </authorList>
    </citation>
    <scope>NUCLEOTIDE SEQUENCE [LARGE SCALE GENOMIC DNA]</scope>
    <source>
        <strain evidence="7">DSM 14429 / JCM 11212 / NBRC 100878 / IC-017</strain>
    </source>
</reference>
<evidence type="ECO:0000256" key="3">
    <source>
        <dbReference type="ARBA" id="ARBA00022989"/>
    </source>
</evidence>
<dbReference type="GO" id="GO:0016020">
    <property type="term" value="C:membrane"/>
    <property type="evidence" value="ECO:0007669"/>
    <property type="project" value="UniProtKB-SubCell"/>
</dbReference>
<evidence type="ECO:0000256" key="5">
    <source>
        <dbReference type="SAM" id="Phobius"/>
    </source>
</evidence>
<dbReference type="PANTHER" id="PTHR47547:SF1">
    <property type="entry name" value="ASPARTATE-PROTON SYMPORTER"/>
    <property type="match status" value="1"/>
</dbReference>
<feature type="transmembrane region" description="Helical" evidence="5">
    <location>
        <begin position="304"/>
        <end position="326"/>
    </location>
</feature>
<feature type="transmembrane region" description="Helical" evidence="5">
    <location>
        <begin position="177"/>
        <end position="197"/>
    </location>
</feature>
<feature type="transmembrane region" description="Helical" evidence="5">
    <location>
        <begin position="364"/>
        <end position="381"/>
    </location>
</feature>
<feature type="transmembrane region" description="Helical" evidence="5">
    <location>
        <begin position="209"/>
        <end position="231"/>
    </location>
</feature>
<dbReference type="HOGENOM" id="CLU_007946_16_0_2"/>
<dbReference type="RefSeq" id="WP_013336418.1">
    <property type="nucleotide sequence ID" value="NC_014537.1"/>
</dbReference>
<feature type="transmembrane region" description="Helical" evidence="5">
    <location>
        <begin position="59"/>
        <end position="81"/>
    </location>
</feature>
<proteinExistence type="predicted"/>
<reference evidence="6 7" key="1">
    <citation type="journal article" date="2010" name="Stand. Genomic Sci.">
        <title>Complete genome sequence of Vulcanisaeta distributa type strain (IC-017).</title>
        <authorList>
            <person name="Mavromatis K."/>
            <person name="Sikorski J."/>
            <person name="Pabst E."/>
            <person name="Teshima H."/>
            <person name="Lapidus A."/>
            <person name="Lucas S."/>
            <person name="Nolan M."/>
            <person name="Glavina Del Rio T."/>
            <person name="Cheng J.F."/>
            <person name="Bruce D."/>
            <person name="Goodwin L."/>
            <person name="Pitluck S."/>
            <person name="Liolios K."/>
            <person name="Ivanova N."/>
            <person name="Mikhailova N."/>
            <person name="Pati A."/>
            <person name="Chen A."/>
            <person name="Palaniappan K."/>
            <person name="Land M."/>
            <person name="Hauser L."/>
            <person name="Chang Y.J."/>
            <person name="Jeffries C.D."/>
            <person name="Rohde M."/>
            <person name="Spring S."/>
            <person name="Goker M."/>
            <person name="Wirth R."/>
            <person name="Woyke T."/>
            <person name="Bristow J."/>
            <person name="Eisen J.A."/>
            <person name="Markowitz V."/>
            <person name="Hugenholtz P."/>
            <person name="Klenk H.P."/>
            <person name="Kyrpides N.C."/>
        </authorList>
    </citation>
    <scope>NUCLEOTIDE SEQUENCE [LARGE SCALE GENOMIC DNA]</scope>
    <source>
        <strain evidence="7">DSM 14429 / JCM 11212 / NBRC 100878 / IC-017</strain>
    </source>
</reference>
<evidence type="ECO:0000313" key="6">
    <source>
        <dbReference type="EMBL" id="ADN50693.1"/>
    </source>
</evidence>
<dbReference type="GeneID" id="9752239"/>
<comment type="subcellular location">
    <subcellularLocation>
        <location evidence="1">Membrane</location>
        <topology evidence="1">Multi-pass membrane protein</topology>
    </subcellularLocation>
</comment>
<feature type="transmembrane region" description="Helical" evidence="5">
    <location>
        <begin position="480"/>
        <end position="503"/>
    </location>
</feature>
<dbReference type="KEGG" id="vdi:Vdis_1307"/>
<accession>E1QRX6</accession>
<dbReference type="InterPro" id="IPR002293">
    <property type="entry name" value="AA/rel_permease1"/>
</dbReference>
<dbReference type="Gene3D" id="1.20.1740.10">
    <property type="entry name" value="Amino acid/polyamine transporter I"/>
    <property type="match status" value="1"/>
</dbReference>
<feature type="transmembrane region" description="Helical" evidence="5">
    <location>
        <begin position="141"/>
        <end position="165"/>
    </location>
</feature>
<dbReference type="InterPro" id="IPR052962">
    <property type="entry name" value="AA_Transporter_AGT"/>
</dbReference>
<dbReference type="PANTHER" id="PTHR47547">
    <property type="match status" value="1"/>
</dbReference>
<keyword evidence="3 5" id="KW-1133">Transmembrane helix</keyword>
<evidence type="ECO:0000256" key="4">
    <source>
        <dbReference type="ARBA" id="ARBA00023136"/>
    </source>
</evidence>